<dbReference type="Gene3D" id="3.90.550.10">
    <property type="entry name" value="Spore Coat Polysaccharide Biosynthesis Protein SpsA, Chain A"/>
    <property type="match status" value="1"/>
</dbReference>
<keyword evidence="3" id="KW-0328">Glycosyltransferase</keyword>
<comment type="similarity">
    <text evidence="2">Belongs to the glycosyltransferase 2 family.</text>
</comment>
<keyword evidence="7" id="KW-1185">Reference proteome</keyword>
<dbReference type="SUPFAM" id="SSF53448">
    <property type="entry name" value="Nucleotide-diphospho-sugar transferases"/>
    <property type="match status" value="1"/>
</dbReference>
<proteinExistence type="inferred from homology"/>
<evidence type="ECO:0000259" key="5">
    <source>
        <dbReference type="Pfam" id="PF00535"/>
    </source>
</evidence>
<evidence type="ECO:0000256" key="1">
    <source>
        <dbReference type="ARBA" id="ARBA00004776"/>
    </source>
</evidence>
<dbReference type="Pfam" id="PF00535">
    <property type="entry name" value="Glycos_transf_2"/>
    <property type="match status" value="1"/>
</dbReference>
<evidence type="ECO:0000256" key="4">
    <source>
        <dbReference type="ARBA" id="ARBA00022679"/>
    </source>
</evidence>
<evidence type="ECO:0000313" key="6">
    <source>
        <dbReference type="EMBL" id="WOF22322.1"/>
    </source>
</evidence>
<keyword evidence="4" id="KW-0808">Transferase</keyword>
<evidence type="ECO:0000313" key="7">
    <source>
        <dbReference type="Proteomes" id="UP001305498"/>
    </source>
</evidence>
<dbReference type="EMBL" id="CP118157">
    <property type="protein sequence ID" value="WOF22322.1"/>
    <property type="molecule type" value="Genomic_DNA"/>
</dbReference>
<reference evidence="6 7" key="1">
    <citation type="submission" date="2023-02" db="EMBL/GenBank/DDBJ databases">
        <title>Microbacterium betulae sp. nov., isolated from birch wood.</title>
        <authorList>
            <person name="Pasciak M."/>
            <person name="Pawlik K.J."/>
            <person name="Martynowski D."/>
            <person name="Laczmanski L."/>
            <person name="Ciekot J."/>
            <person name="Szponar B."/>
            <person name="Wojcik-Fatla A."/>
            <person name="Mackiewicz B."/>
            <person name="Farian E."/>
            <person name="Cholewa G."/>
            <person name="Cholewa A."/>
            <person name="Dutkiewicz J."/>
        </authorList>
    </citation>
    <scope>NUCLEOTIDE SEQUENCE [LARGE SCALE GENOMIC DNA]</scope>
    <source>
        <strain evidence="6 7">AB</strain>
    </source>
</reference>
<dbReference type="PANTHER" id="PTHR43179:SF12">
    <property type="entry name" value="GALACTOFURANOSYLTRANSFERASE GLFT2"/>
    <property type="match status" value="1"/>
</dbReference>
<organism evidence="6 7">
    <name type="scientific">Microbacterium betulae</name>
    <dbReference type="NCBI Taxonomy" id="2981139"/>
    <lineage>
        <taxon>Bacteria</taxon>
        <taxon>Bacillati</taxon>
        <taxon>Actinomycetota</taxon>
        <taxon>Actinomycetes</taxon>
        <taxon>Micrococcales</taxon>
        <taxon>Microbacteriaceae</taxon>
        <taxon>Microbacterium</taxon>
    </lineage>
</organism>
<dbReference type="RefSeq" id="WP_317138794.1">
    <property type="nucleotide sequence ID" value="NZ_CP118157.1"/>
</dbReference>
<dbReference type="KEGG" id="mbet:N8K70_13135"/>
<evidence type="ECO:0000256" key="2">
    <source>
        <dbReference type="ARBA" id="ARBA00006739"/>
    </source>
</evidence>
<dbReference type="InterPro" id="IPR029044">
    <property type="entry name" value="Nucleotide-diphossugar_trans"/>
</dbReference>
<feature type="domain" description="Glycosyltransferase 2-like" evidence="5">
    <location>
        <begin position="5"/>
        <end position="179"/>
    </location>
</feature>
<evidence type="ECO:0000256" key="3">
    <source>
        <dbReference type="ARBA" id="ARBA00022676"/>
    </source>
</evidence>
<name>A0AA97I672_9MICO</name>
<dbReference type="AlphaFoldDB" id="A0AA97I672"/>
<dbReference type="GO" id="GO:0016757">
    <property type="term" value="F:glycosyltransferase activity"/>
    <property type="evidence" value="ECO:0007669"/>
    <property type="project" value="UniProtKB-KW"/>
</dbReference>
<gene>
    <name evidence="6" type="ORF">N8K70_13135</name>
</gene>
<protein>
    <submittedName>
        <fullName evidence="6">Glycosyltransferase family 2 protein</fullName>
    </submittedName>
</protein>
<comment type="pathway">
    <text evidence="1">Cell wall biogenesis; cell wall polysaccharide biosynthesis.</text>
</comment>
<dbReference type="InterPro" id="IPR001173">
    <property type="entry name" value="Glyco_trans_2-like"/>
</dbReference>
<dbReference type="PANTHER" id="PTHR43179">
    <property type="entry name" value="RHAMNOSYLTRANSFERASE WBBL"/>
    <property type="match status" value="1"/>
</dbReference>
<dbReference type="Proteomes" id="UP001305498">
    <property type="component" value="Chromosome"/>
</dbReference>
<dbReference type="CDD" id="cd04186">
    <property type="entry name" value="GT_2_like_c"/>
    <property type="match status" value="1"/>
</dbReference>
<accession>A0AA97I672</accession>
<sequence length="345" mass="37049">MRVLVVVLNWNGVDDTEECLDALARQTYADADVLVIDNGSEPDDVRRLRARAADGSFRLRLQPENLGFAGGVNAGIRLAQHDGYDAVALLNNDALPEPEWLASLVSAIEASGASIATGLLLRRSDDPEVAGTIDTAGDGLSVWGMPFPRGRGDARADAPARGAVFSASGGASLYRTALFGEIGLFDETFFAYFEDVDVGFRARLAGHEIVYDPAAVAHHRIGATSGRIPGFTVRQTFKNLPVLLVKDVPAGLRRKVCPRFALLLTMMLAKAVVGGTGAHALGGLAAAVRLTLTHALPERRRIQSSRVATAADVDRMLQHDLPPEQHGMRRLLAPFRPLGHAVRRR</sequence>